<dbReference type="EMBL" id="MT142743">
    <property type="protein sequence ID" value="QJA87945.1"/>
    <property type="molecule type" value="Genomic_DNA"/>
</dbReference>
<name>A0A6M3L3N7_9ZZZZ</name>
<sequence>MLDTGNKEQARRSKSDAITSAVRRLEGCITKIECFISKQNGSPPAEEVLKDPTGSSKQEVPIFLLINDLPGQLNKLAERIEMAAEQLQDALV</sequence>
<accession>A0A6M3L3N7</accession>
<protein>
    <submittedName>
        <fullName evidence="1">Uncharacterized protein</fullName>
    </submittedName>
</protein>
<evidence type="ECO:0000313" key="1">
    <source>
        <dbReference type="EMBL" id="QJA87945.1"/>
    </source>
</evidence>
<dbReference type="AlphaFoldDB" id="A0A6M3L3N7"/>
<reference evidence="1" key="1">
    <citation type="submission" date="2020-03" db="EMBL/GenBank/DDBJ databases">
        <title>The deep terrestrial virosphere.</title>
        <authorList>
            <person name="Holmfeldt K."/>
            <person name="Nilsson E."/>
            <person name="Simone D."/>
            <person name="Lopez-Fernandez M."/>
            <person name="Wu X."/>
            <person name="de Brujin I."/>
            <person name="Lundin D."/>
            <person name="Andersson A."/>
            <person name="Bertilsson S."/>
            <person name="Dopson M."/>
        </authorList>
    </citation>
    <scope>NUCLEOTIDE SEQUENCE</scope>
    <source>
        <strain evidence="1">MM415B02862</strain>
    </source>
</reference>
<gene>
    <name evidence="1" type="ORF">MM415B02862_0002</name>
</gene>
<organism evidence="1">
    <name type="scientific">viral metagenome</name>
    <dbReference type="NCBI Taxonomy" id="1070528"/>
    <lineage>
        <taxon>unclassified sequences</taxon>
        <taxon>metagenomes</taxon>
        <taxon>organismal metagenomes</taxon>
    </lineage>
</organism>
<proteinExistence type="predicted"/>